<accession>A0A645D9Y9</accession>
<comment type="caution">
    <text evidence="2">The sequence shown here is derived from an EMBL/GenBank/DDBJ whole genome shotgun (WGS) entry which is preliminary data.</text>
</comment>
<protein>
    <submittedName>
        <fullName evidence="2">Uncharacterized protein</fullName>
    </submittedName>
</protein>
<gene>
    <name evidence="2" type="ORF">SDC9_133237</name>
</gene>
<keyword evidence="1" id="KW-0812">Transmembrane</keyword>
<evidence type="ECO:0000313" key="2">
    <source>
        <dbReference type="EMBL" id="MPM86154.1"/>
    </source>
</evidence>
<keyword evidence="1" id="KW-1133">Transmembrane helix</keyword>
<sequence length="260" mass="30402">MVILFMSNKNNGFNDFQNLTLYLIILTILLTYNVTYIFSMSNSNLTIATFSNKLYYNNSKLSFLSLYNKKESKSSFTDFSLDDDRYYSYYLNTSQKKQTNLYKAKSEAQNKSRTAHLPNEFKYNSIDENSLREYLSLKGSLLGEEPYFSSIISTSKDFNLNPLLLFAIAGQEQSFVPKESKNAEKIANNPYNVFNSWQKYNTDISDASRIVSRTVINLSKDKPTNIDLFVWINRKYSEDKDWHYGVRSIYEQLKTYSTFF</sequence>
<proteinExistence type="predicted"/>
<dbReference type="AlphaFoldDB" id="A0A645D9Y9"/>
<keyword evidence="1" id="KW-0472">Membrane</keyword>
<reference evidence="2" key="1">
    <citation type="submission" date="2019-08" db="EMBL/GenBank/DDBJ databases">
        <authorList>
            <person name="Kucharzyk K."/>
            <person name="Murdoch R.W."/>
            <person name="Higgins S."/>
            <person name="Loffler F."/>
        </authorList>
    </citation>
    <scope>NUCLEOTIDE SEQUENCE</scope>
</reference>
<organism evidence="2">
    <name type="scientific">bioreactor metagenome</name>
    <dbReference type="NCBI Taxonomy" id="1076179"/>
    <lineage>
        <taxon>unclassified sequences</taxon>
        <taxon>metagenomes</taxon>
        <taxon>ecological metagenomes</taxon>
    </lineage>
</organism>
<dbReference type="EMBL" id="VSSQ01034266">
    <property type="protein sequence ID" value="MPM86154.1"/>
    <property type="molecule type" value="Genomic_DNA"/>
</dbReference>
<name>A0A645D9Y9_9ZZZZ</name>
<feature type="transmembrane region" description="Helical" evidence="1">
    <location>
        <begin position="20"/>
        <end position="38"/>
    </location>
</feature>
<evidence type="ECO:0000256" key="1">
    <source>
        <dbReference type="SAM" id="Phobius"/>
    </source>
</evidence>